<evidence type="ECO:0000313" key="1">
    <source>
        <dbReference type="EMBL" id="AVO28403.1"/>
    </source>
</evidence>
<dbReference type="Proteomes" id="UP000238358">
    <property type="component" value="Chromosome"/>
</dbReference>
<evidence type="ECO:0000313" key="2">
    <source>
        <dbReference type="Proteomes" id="UP000238358"/>
    </source>
</evidence>
<proteinExistence type="predicted"/>
<accession>A0A2S0MAE8</accession>
<dbReference type="InterPro" id="IPR007499">
    <property type="entry name" value="ERF_bacteria_virus"/>
</dbReference>
<name>A0A2S0MAE8_MEGEL</name>
<reference evidence="1 2" key="1">
    <citation type="journal article" date="2018" name="Genome Announc.">
        <title>Complete genomes of two Megasphaera elsdenii strains, NCIMB 702410 and ATCC 25940.</title>
        <authorList>
            <person name="Hatmaker E.A."/>
            <person name="O'Dell K."/>
            <person name="Riley L.A."/>
            <person name="Klingeman D.M."/>
            <person name="Guss A.M."/>
        </authorList>
    </citation>
    <scope>NUCLEOTIDE SEQUENCE [LARGE SCALE GENOMIC DNA]</scope>
    <source>
        <strain evidence="1 2">NCIMB702410</strain>
    </source>
</reference>
<dbReference type="EMBL" id="CP027569">
    <property type="protein sequence ID" value="AVO28403.1"/>
    <property type="molecule type" value="Genomic_DNA"/>
</dbReference>
<sequence length="208" mass="22786">MIVQALLKAPKSQYNKFGKYAYRSCEDIVEAAKPLLGEQGLTLLMSDDVVLIGDRYYIKATATLIDANDGEQVAASALAREPVSRKGMDDSQVTGSSSSYARKYALNGLFCIDDSKDSDQLNTDAPSAENDSVPAGVPQTVREYFQLVTDWARQNGATAFILPLVKEKYGKSRFSELTLPEAKAFYEQFNVWVKAAMAKDDAALMEGV</sequence>
<dbReference type="Pfam" id="PF04404">
    <property type="entry name" value="ERF"/>
    <property type="match status" value="1"/>
</dbReference>
<dbReference type="OrthoDB" id="1625426at2"/>
<protein>
    <submittedName>
        <fullName evidence="1">ERF superfamily protein</fullName>
    </submittedName>
</protein>
<dbReference type="AlphaFoldDB" id="A0A2S0MAE8"/>
<organism evidence="1 2">
    <name type="scientific">Megasphaera elsdenii</name>
    <dbReference type="NCBI Taxonomy" id="907"/>
    <lineage>
        <taxon>Bacteria</taxon>
        <taxon>Bacillati</taxon>
        <taxon>Bacillota</taxon>
        <taxon>Negativicutes</taxon>
        <taxon>Veillonellales</taxon>
        <taxon>Veillonellaceae</taxon>
        <taxon>Megasphaera</taxon>
    </lineage>
</organism>
<gene>
    <name evidence="1" type="ORF">C6Y28_10625</name>
</gene>